<dbReference type="EMBL" id="OY288114">
    <property type="protein sequence ID" value="CAJ0860984.1"/>
    <property type="molecule type" value="Genomic_DNA"/>
</dbReference>
<proteinExistence type="predicted"/>
<sequence>MTVMARRAFLLASAAFCASLPRVARAAHAASVLKVVEEGAINAPPDKVWAILSDFAHADWLPGVTRVEAEGDNTPDRAKRRLFMSDGGVVTETLTRLDAEKMMAGVHREGDDVKRLPAVNFTNIATLRPAEGGRTVVEWKGRFYRGYPNPNPPPELNDDVAIAAVTALLKANIAALKARAEAR</sequence>
<evidence type="ECO:0000313" key="1">
    <source>
        <dbReference type="EMBL" id="CAJ0860984.1"/>
    </source>
</evidence>
<dbReference type="PANTHER" id="PTHR39332">
    <property type="entry name" value="BLL4707 PROTEIN"/>
    <property type="match status" value="1"/>
</dbReference>
<dbReference type="Pfam" id="PF10604">
    <property type="entry name" value="Polyketide_cyc2"/>
    <property type="match status" value="1"/>
</dbReference>
<reference evidence="1" key="1">
    <citation type="submission" date="2023-07" db="EMBL/GenBank/DDBJ databases">
        <authorList>
            <person name="Pelsma A.J. K."/>
        </authorList>
    </citation>
    <scope>NUCLEOTIDE SEQUENCE</scope>
</reference>
<dbReference type="PROSITE" id="PS51318">
    <property type="entry name" value="TAT"/>
    <property type="match status" value="1"/>
</dbReference>
<protein>
    <recommendedName>
        <fullName evidence="2">SRPBCC family protein</fullName>
    </recommendedName>
</protein>
<dbReference type="PANTHER" id="PTHR39332:SF7">
    <property type="entry name" value="SRPBCC FAMILY PROTEIN"/>
    <property type="match status" value="1"/>
</dbReference>
<dbReference type="AlphaFoldDB" id="A0AA48LZX8"/>
<dbReference type="InterPro" id="IPR019587">
    <property type="entry name" value="Polyketide_cyclase/dehydratase"/>
</dbReference>
<organism evidence="1">
    <name type="scientific">freshwater sediment metagenome</name>
    <dbReference type="NCBI Taxonomy" id="556182"/>
    <lineage>
        <taxon>unclassified sequences</taxon>
        <taxon>metagenomes</taxon>
        <taxon>ecological metagenomes</taxon>
    </lineage>
</organism>
<dbReference type="InterPro" id="IPR006311">
    <property type="entry name" value="TAT_signal"/>
</dbReference>
<dbReference type="InterPro" id="IPR023393">
    <property type="entry name" value="START-like_dom_sf"/>
</dbReference>
<evidence type="ECO:0008006" key="2">
    <source>
        <dbReference type="Google" id="ProtNLM"/>
    </source>
</evidence>
<dbReference type="SUPFAM" id="SSF55961">
    <property type="entry name" value="Bet v1-like"/>
    <property type="match status" value="1"/>
</dbReference>
<name>A0AA48LZX8_9ZZZZ</name>
<gene>
    <name evidence="1" type="ORF">AMST5_01353</name>
</gene>
<accession>A0AA48LZX8</accession>
<dbReference type="Gene3D" id="3.30.530.20">
    <property type="match status" value="1"/>
</dbReference>
<dbReference type="CDD" id="cd07821">
    <property type="entry name" value="PYR_PYL_RCAR_like"/>
    <property type="match status" value="1"/>
</dbReference>